<evidence type="ECO:0000256" key="3">
    <source>
        <dbReference type="ARBA" id="ARBA00029447"/>
    </source>
</evidence>
<dbReference type="EMBL" id="BLVO01000016">
    <property type="protein sequence ID" value="GFM34881.1"/>
    <property type="molecule type" value="Genomic_DNA"/>
</dbReference>
<feature type="signal peptide" evidence="7">
    <location>
        <begin position="1"/>
        <end position="27"/>
    </location>
</feature>
<reference evidence="10 11" key="1">
    <citation type="submission" date="2020-05" db="EMBL/GenBank/DDBJ databases">
        <title>Draft genome sequence of Desulfovibrio sp. strain HN2T.</title>
        <authorList>
            <person name="Ueno A."/>
            <person name="Tamazawa S."/>
            <person name="Tamamura S."/>
            <person name="Murakami T."/>
            <person name="Kiyama T."/>
            <person name="Inomata H."/>
            <person name="Amano Y."/>
            <person name="Miyakawa K."/>
            <person name="Tamaki H."/>
            <person name="Naganuma T."/>
            <person name="Kaneko K."/>
        </authorList>
    </citation>
    <scope>NUCLEOTIDE SEQUENCE [LARGE SCALE GENOMIC DNA]</scope>
    <source>
        <strain evidence="10 11">HN2</strain>
    </source>
</reference>
<dbReference type="PROSITE" id="PS50885">
    <property type="entry name" value="HAMP"/>
    <property type="match status" value="1"/>
</dbReference>
<protein>
    <submittedName>
        <fullName evidence="10">Chemotaxis protein</fullName>
    </submittedName>
</protein>
<dbReference type="GO" id="GO:0006935">
    <property type="term" value="P:chemotaxis"/>
    <property type="evidence" value="ECO:0007669"/>
    <property type="project" value="InterPro"/>
</dbReference>
<evidence type="ECO:0000256" key="5">
    <source>
        <dbReference type="SAM" id="Coils"/>
    </source>
</evidence>
<proteinExistence type="inferred from homology"/>
<dbReference type="RefSeq" id="WP_174406530.1">
    <property type="nucleotide sequence ID" value="NZ_BLVO01000016.1"/>
</dbReference>
<sequence>MIFKSIKTKIVLSSACCISILAISIVALQVYEQNNTSEFVGIKVDSLIEESTARGLLGIAKGEAGIIQSKLEKNINTARTIASAFKSIRSDDESRHAIDIRKVFNDILLTALNDNPEFLGTYSAWQPNAIDGNDSAYQGKTADGYDNTGRFVPYWNRDKNGKIARQALVGYEDASQHPNGVRKGGWYLSPRERGKENILDPFPYIVQGRQEWLTTMSVPILIDNEFLGIGGTDLRLDFVQRLAEDVAKGLYDGNAIVQVISYMGIIVADSSNANNVGKPISQTDNKYAAQISQKVKAAEFYINLGKEEGTVLAMSPIPLAETGTPWAVLITVPRNIVFADAIQLNKEMAENAKDSIQAVLVIGIGLAVFACIALWFLAGAIVAPVKKSVRFAESVANGDFDQKLDINQADEIGILAESLRKMVTNLKRMIVEAEEKSKAAEEEAERANTAVAEANKAKEQAARAERDGKLQAARGLEEVVNIVTSASEQLISQIDKSTRSTTDQYAQISEAATAMEEMNVTVLEVAKNASRSAETANQTKEKAQTGSNIVTQVLSSMEEVQSIAKQLKKDVTILGEDAKSIGQVMEVISDIADQTNLLALNAAIEAARAGEAGRGFAVVADEVRKLAEKTMTATKEVGAAIKKIQHGTQVNIVHVETAVTKINETAEFSGESGQALNSIVSFADETSEQVHSIATASEEQSATSEEINRSLAQIAEISSETTRAMQESAKAVNEMARQAQVLQSLITQMKS</sequence>
<organism evidence="10 11">
    <name type="scientific">Desulfovibrio subterraneus</name>
    <dbReference type="NCBI Taxonomy" id="2718620"/>
    <lineage>
        <taxon>Bacteria</taxon>
        <taxon>Pseudomonadati</taxon>
        <taxon>Thermodesulfobacteriota</taxon>
        <taxon>Desulfovibrionia</taxon>
        <taxon>Desulfovibrionales</taxon>
        <taxon>Desulfovibrionaceae</taxon>
        <taxon>Desulfovibrio</taxon>
    </lineage>
</organism>
<dbReference type="Pfam" id="PF00015">
    <property type="entry name" value="MCPsignal"/>
    <property type="match status" value="1"/>
</dbReference>
<evidence type="ECO:0000256" key="7">
    <source>
        <dbReference type="SAM" id="SignalP"/>
    </source>
</evidence>
<dbReference type="SUPFAM" id="SSF58104">
    <property type="entry name" value="Methyl-accepting chemotaxis protein (MCP) signaling domain"/>
    <property type="match status" value="1"/>
</dbReference>
<keyword evidence="5" id="KW-0175">Coiled coil</keyword>
<dbReference type="GO" id="GO:0004888">
    <property type="term" value="F:transmembrane signaling receptor activity"/>
    <property type="evidence" value="ECO:0007669"/>
    <property type="project" value="InterPro"/>
</dbReference>
<dbReference type="GO" id="GO:0007165">
    <property type="term" value="P:signal transduction"/>
    <property type="evidence" value="ECO:0007669"/>
    <property type="project" value="UniProtKB-KW"/>
</dbReference>
<keyword evidence="6" id="KW-0472">Membrane</keyword>
<evidence type="ECO:0000259" key="9">
    <source>
        <dbReference type="PROSITE" id="PS50885"/>
    </source>
</evidence>
<dbReference type="CDD" id="cd12913">
    <property type="entry name" value="PDC1_MCP_like"/>
    <property type="match status" value="1"/>
</dbReference>
<dbReference type="InterPro" id="IPR004090">
    <property type="entry name" value="Chemotax_Me-accpt_rcpt"/>
</dbReference>
<dbReference type="SMART" id="SM00304">
    <property type="entry name" value="HAMP"/>
    <property type="match status" value="1"/>
</dbReference>
<evidence type="ECO:0000313" key="11">
    <source>
        <dbReference type="Proteomes" id="UP000503840"/>
    </source>
</evidence>
<keyword evidence="7" id="KW-0732">Signal</keyword>
<feature type="domain" description="Methyl-accepting transducer" evidence="8">
    <location>
        <begin position="479"/>
        <end position="715"/>
    </location>
</feature>
<name>A0A7J0BNN3_9BACT</name>
<comment type="subcellular location">
    <subcellularLocation>
        <location evidence="1">Membrane</location>
    </subcellularLocation>
</comment>
<dbReference type="Proteomes" id="UP000503840">
    <property type="component" value="Unassembled WGS sequence"/>
</dbReference>
<keyword evidence="6" id="KW-0812">Transmembrane</keyword>
<dbReference type="PROSITE" id="PS50111">
    <property type="entry name" value="CHEMOTAXIS_TRANSDUC_2"/>
    <property type="match status" value="1"/>
</dbReference>
<dbReference type="PRINTS" id="PR00260">
    <property type="entry name" value="CHEMTRNSDUCR"/>
</dbReference>
<evidence type="ECO:0000256" key="4">
    <source>
        <dbReference type="PROSITE-ProRule" id="PRU00284"/>
    </source>
</evidence>
<dbReference type="Gene3D" id="1.10.287.950">
    <property type="entry name" value="Methyl-accepting chemotaxis protein"/>
    <property type="match status" value="1"/>
</dbReference>
<keyword evidence="11" id="KW-1185">Reference proteome</keyword>
<evidence type="ECO:0000313" key="10">
    <source>
        <dbReference type="EMBL" id="GFM34881.1"/>
    </source>
</evidence>
<evidence type="ECO:0000256" key="1">
    <source>
        <dbReference type="ARBA" id="ARBA00004370"/>
    </source>
</evidence>
<dbReference type="Pfam" id="PF00672">
    <property type="entry name" value="HAMP"/>
    <property type="match status" value="1"/>
</dbReference>
<dbReference type="AlphaFoldDB" id="A0A7J0BNN3"/>
<evidence type="ECO:0000256" key="2">
    <source>
        <dbReference type="ARBA" id="ARBA00023224"/>
    </source>
</evidence>
<dbReference type="Gene3D" id="6.10.340.10">
    <property type="match status" value="1"/>
</dbReference>
<dbReference type="InterPro" id="IPR003660">
    <property type="entry name" value="HAMP_dom"/>
</dbReference>
<gene>
    <name evidence="10" type="ORF">DSM101010T_32460</name>
</gene>
<feature type="chain" id="PRO_5029464711" evidence="7">
    <location>
        <begin position="28"/>
        <end position="751"/>
    </location>
</feature>
<accession>A0A7J0BNN3</accession>
<dbReference type="CDD" id="cd06225">
    <property type="entry name" value="HAMP"/>
    <property type="match status" value="1"/>
</dbReference>
<dbReference type="GO" id="GO:0016020">
    <property type="term" value="C:membrane"/>
    <property type="evidence" value="ECO:0007669"/>
    <property type="project" value="UniProtKB-SubCell"/>
</dbReference>
<feature type="coiled-coil region" evidence="5">
    <location>
        <begin position="416"/>
        <end position="467"/>
    </location>
</feature>
<dbReference type="PANTHER" id="PTHR32089:SF112">
    <property type="entry name" value="LYSOZYME-LIKE PROTEIN-RELATED"/>
    <property type="match status" value="1"/>
</dbReference>
<dbReference type="FunFam" id="1.10.287.950:FF:000001">
    <property type="entry name" value="Methyl-accepting chemotaxis sensory transducer"/>
    <property type="match status" value="1"/>
</dbReference>
<feature type="domain" description="HAMP" evidence="9">
    <location>
        <begin position="379"/>
        <end position="431"/>
    </location>
</feature>
<dbReference type="CDD" id="cd11386">
    <property type="entry name" value="MCP_signal"/>
    <property type="match status" value="1"/>
</dbReference>
<keyword evidence="2 4" id="KW-0807">Transducer</keyword>
<keyword evidence="6" id="KW-1133">Transmembrane helix</keyword>
<comment type="caution">
    <text evidence="10">The sequence shown here is derived from an EMBL/GenBank/DDBJ whole genome shotgun (WGS) entry which is preliminary data.</text>
</comment>
<dbReference type="PANTHER" id="PTHR32089">
    <property type="entry name" value="METHYL-ACCEPTING CHEMOTAXIS PROTEIN MCPB"/>
    <property type="match status" value="1"/>
</dbReference>
<dbReference type="InterPro" id="IPR004089">
    <property type="entry name" value="MCPsignal_dom"/>
</dbReference>
<feature type="transmembrane region" description="Helical" evidence="6">
    <location>
        <begin position="358"/>
        <end position="383"/>
    </location>
</feature>
<dbReference type="SMART" id="SM00283">
    <property type="entry name" value="MA"/>
    <property type="match status" value="1"/>
</dbReference>
<dbReference type="Pfam" id="PF22673">
    <property type="entry name" value="MCP-like_PDC_1"/>
    <property type="match status" value="1"/>
</dbReference>
<comment type="similarity">
    <text evidence="3">Belongs to the methyl-accepting chemotaxis (MCP) protein family.</text>
</comment>
<evidence type="ECO:0000256" key="6">
    <source>
        <dbReference type="SAM" id="Phobius"/>
    </source>
</evidence>
<evidence type="ECO:0000259" key="8">
    <source>
        <dbReference type="PROSITE" id="PS50111"/>
    </source>
</evidence>
<dbReference type="Gene3D" id="3.30.450.20">
    <property type="entry name" value="PAS domain"/>
    <property type="match status" value="2"/>
</dbReference>